<keyword evidence="3" id="KW-1185">Reference proteome</keyword>
<organism evidence="3 4">
    <name type="scientific">Cephus cinctus</name>
    <name type="common">Wheat stem sawfly</name>
    <dbReference type="NCBI Taxonomy" id="211228"/>
    <lineage>
        <taxon>Eukaryota</taxon>
        <taxon>Metazoa</taxon>
        <taxon>Ecdysozoa</taxon>
        <taxon>Arthropoda</taxon>
        <taxon>Hexapoda</taxon>
        <taxon>Insecta</taxon>
        <taxon>Pterygota</taxon>
        <taxon>Neoptera</taxon>
        <taxon>Endopterygota</taxon>
        <taxon>Hymenoptera</taxon>
        <taxon>Cephoidea</taxon>
        <taxon>Cephidae</taxon>
        <taxon>Cephus</taxon>
    </lineage>
</organism>
<evidence type="ECO:0000313" key="4">
    <source>
        <dbReference type="RefSeq" id="XP_015606825.1"/>
    </source>
</evidence>
<feature type="coiled-coil region" evidence="1">
    <location>
        <begin position="143"/>
        <end position="177"/>
    </location>
</feature>
<protein>
    <submittedName>
        <fullName evidence="4">Uncharacterized protein PFB0145c isoform X1</fullName>
    </submittedName>
</protein>
<sequence>MYSPDGNVKGSEEDSTSSAKAVSGPCTAIDVKTGAICGQTEGLYILDEFRKLYEARLRNVDEEPIDTDADRTSMKLQIMSEWVKDLDEQNVMLVRTVEELEHAACTRVTVLEDKLMHSSSIAADSMTRALQSDENLTLLTNRIGQLEKDEESLHQRIEFLQSDIRGLLELIRRARRENYWSTDGITFFEIRPKDIPSAIDCSCNQDKDTMEENIEYYKLQLEKLKKNEKKAQACRAELEEKLADLNKKVTIKDETIKKYIFKLQNLRDNLKSHPQLSNQIIVESSTVSVDDFDSDTDTLINAVECALVSKDLNIEELTDQLRDCQIKLDEITQEKNDEIKRLRIQLDEQHKRLQTLECQLHCLEKESMESREVLTMEVAEKHDLVMALRKEVADLEEQCRHVNMQTHFKDDIIKEMRRELRQARMKDTCSSPRKVRIKAEPCYEEDETCNASAFQKDKILSYLSNTKILMQQEKKTLLELKSELEKILDEFNMKEKESESRDGMKNCIDDEESKLTHLENTHQNSCSPEKCNENQPNDTCNSPDTLTNVEIIKHFRMMEEFRVCTVEAQAATEDLREEMNNVIATLHTRHHKFTELSEAVHQAQEQLIKTRQNISETINRLESQGLEQAEYFAEIAKGELKLKDIKNEINQARSEITQCINTVQDNVQQCSSNELSKTHTYGDLLVDVVEEVEQIVCNLEMCQSQNFNATSELFKWKEHLSTIEVNLSNIQKNTDTVLLENTIAQKMFCEKAERLDNLKDELDCAQTKMQDALESILNAREKLINQLQKDDTTNEWKCHATELQNQVGILEKKIVAHRVVEGDLRRSLRCSEMQLKKSMDLLESFKHGHSKSDGSHLNSRHLIQRENIPQSCKSLQSSVFSMTKTLQELTELKNMVCQGSSHLSLPIDVETGAKDFWNKYSEKIEQCLLEFEELQNTLISKDTLLNNKDEIIRIQKDSIAMTQTELKDLHQKLQDKIDVQGSIISQYEKEKKHLIKQSELQTQTIANLQDAVVEAKRKLDQMANKSSTELLDKDEAIRIMSLYLAETQNQYNECFTEAAEQGSILEVHRDAIDTLQKKINRIEYDACMLVALINLIYHFILAHIQEQLQSHVCNLDMLRIKTDTLVKSKKCLEEKYMNIKQLWHETDRELRELKSAKRDYNVKYCQTEIVNVEKVYRSQGTLCEKDVRDSCTSTMNEEVHEINNESSMKEKELRKKIIFLSQENEEIKKQLCKYQLDFEILEKEMNFEKVKPQEELKTMKMELEQTKNENERLIAEIGEITAQVEVLVKTLQTTKEKSEKLEKQFKNSEISEKKIESLKRTNEILMKDLESLRMQFEDTQIILTTSTNTIRNLRDDINNRKEEVEILRNRIAFCENIKNEQARVIENLEAKLEVNEHESSECLCELNSSKEMLCVLHDRISSLKSLLKEKSDMMATLEADYEMLKNSNVILTNENEMRENKDRENICELKKKLKEIQLKLCHMEENYLRATEDFNKSQVIVMEAAKREVDLQETITTMEKDFLLKLTNAEGEEMRLQDLVEKLNEELGELRNELSVKNTKIHQARCNCKSHLERLETLQQDVNEMHKCLWDLRQECQIKSKSLASISAELSETAASRSQLCNESHHLVSSIRTWMQQQKKLVENLASRLKTKQEQLVRFGFEKKALLMALREFRRANGVLTQRLRRTHLRSSGICKGNRTRGVIPTMGSCRINSPSPSPTSTSFLSYAVPIYCSNMESDLPNKVYSRLSVQKCSSVGPIRSTRRCSAACAGNSWWFPKMEYLTKELRKNNEWWSGNKHFIADTIENQPSFDENRDCGYQSSTSK</sequence>
<keyword evidence="1" id="KW-0175">Coiled coil</keyword>
<dbReference type="GeneID" id="107273289"/>
<feature type="coiled-coil region" evidence="1">
    <location>
        <begin position="470"/>
        <end position="497"/>
    </location>
</feature>
<feature type="coiled-coil region" evidence="1">
    <location>
        <begin position="1526"/>
        <end position="1581"/>
    </location>
</feature>
<evidence type="ECO:0000256" key="1">
    <source>
        <dbReference type="SAM" id="Coils"/>
    </source>
</evidence>
<reference evidence="4" key="1">
    <citation type="submission" date="2025-08" db="UniProtKB">
        <authorList>
            <consortium name="RefSeq"/>
        </authorList>
    </citation>
    <scope>IDENTIFICATION</scope>
</reference>
<dbReference type="Proteomes" id="UP000694920">
    <property type="component" value="Unplaced"/>
</dbReference>
<feature type="coiled-coil region" evidence="1">
    <location>
        <begin position="314"/>
        <end position="405"/>
    </location>
</feature>
<feature type="coiled-coil region" evidence="1">
    <location>
        <begin position="207"/>
        <end position="255"/>
    </location>
</feature>
<accession>A0AAJ7CBS7</accession>
<feature type="coiled-coil region" evidence="1">
    <location>
        <begin position="1210"/>
        <end position="1454"/>
    </location>
</feature>
<feature type="coiled-coil region" evidence="1">
    <location>
        <begin position="755"/>
        <end position="782"/>
    </location>
</feature>
<name>A0AAJ7CBS7_CEPCN</name>
<evidence type="ECO:0000256" key="2">
    <source>
        <dbReference type="SAM" id="MobiDB-lite"/>
    </source>
</evidence>
<evidence type="ECO:0000313" key="3">
    <source>
        <dbReference type="Proteomes" id="UP000694920"/>
    </source>
</evidence>
<feature type="coiled-coil region" evidence="1">
    <location>
        <begin position="593"/>
        <end position="662"/>
    </location>
</feature>
<dbReference type="RefSeq" id="XP_015606825.1">
    <property type="nucleotide sequence ID" value="XM_015751339.2"/>
</dbReference>
<proteinExistence type="predicted"/>
<gene>
    <name evidence="4" type="primary">LOC107273289</name>
</gene>
<dbReference type="KEGG" id="ccin:107273289"/>
<feature type="region of interest" description="Disordered" evidence="2">
    <location>
        <begin position="1"/>
        <end position="23"/>
    </location>
</feature>